<name>A0ABX7PQA7_9ACTN</name>
<dbReference type="Proteomes" id="UP000662818">
    <property type="component" value="Chromosome"/>
</dbReference>
<proteinExistence type="predicted"/>
<accession>A0ABX7PQA7</accession>
<evidence type="ECO:0000313" key="2">
    <source>
        <dbReference type="EMBL" id="QSR28191.1"/>
    </source>
</evidence>
<reference evidence="2 3" key="1">
    <citation type="submission" date="2017-06" db="EMBL/GenBank/DDBJ databases">
        <title>Complete Genome Sequence of the Soil Carbazole-Degrading Bacterium Nocardioides aromaticivorans IC177.</title>
        <authorList>
            <person name="Vejarano F."/>
            <person name="Suzuki-Minakuchi C."/>
            <person name="Ohtsubo Y."/>
            <person name="Tsuda M."/>
            <person name="Okada K."/>
            <person name="Nojiri H."/>
        </authorList>
    </citation>
    <scope>NUCLEOTIDE SEQUENCE [LARGE SCALE GENOMIC DNA]</scope>
    <source>
        <strain evidence="2 3">IC177</strain>
    </source>
</reference>
<feature type="region of interest" description="Disordered" evidence="1">
    <location>
        <begin position="18"/>
        <end position="41"/>
    </location>
</feature>
<evidence type="ECO:0000256" key="1">
    <source>
        <dbReference type="SAM" id="MobiDB-lite"/>
    </source>
</evidence>
<gene>
    <name evidence="2" type="ORF">CFH99_21445</name>
</gene>
<evidence type="ECO:0000313" key="3">
    <source>
        <dbReference type="Proteomes" id="UP000662818"/>
    </source>
</evidence>
<dbReference type="RefSeq" id="WP_207011468.1">
    <property type="nucleotide sequence ID" value="NZ_CP022295.1"/>
</dbReference>
<keyword evidence="3" id="KW-1185">Reference proteome</keyword>
<protein>
    <submittedName>
        <fullName evidence="2">Uncharacterized protein</fullName>
    </submittedName>
</protein>
<dbReference type="EMBL" id="CP022295">
    <property type="protein sequence ID" value="QSR28191.1"/>
    <property type="molecule type" value="Genomic_DNA"/>
</dbReference>
<organism evidence="2 3">
    <name type="scientific">Nocardioides aromaticivorans</name>
    <dbReference type="NCBI Taxonomy" id="200618"/>
    <lineage>
        <taxon>Bacteria</taxon>
        <taxon>Bacillati</taxon>
        <taxon>Actinomycetota</taxon>
        <taxon>Actinomycetes</taxon>
        <taxon>Propionibacteriales</taxon>
        <taxon>Nocardioidaceae</taxon>
        <taxon>Nocardioides</taxon>
    </lineage>
</organism>
<sequence>MPPPLARLRRTLGRSLAVGYDGSRPRGEGGGTQHALPLTVRGPTADGADVRLLVEAMVAAGPAAPADPVRVTRALLLAAARRWLAAHDLPDLPEGLPHARDALEHAVGEVFDDLDLRLLRLDVVSVEHLLASPSSADGTGVPR</sequence>